<protein>
    <submittedName>
        <fullName evidence="2">Uncharacterized protein</fullName>
    </submittedName>
</protein>
<feature type="region of interest" description="Disordered" evidence="1">
    <location>
        <begin position="65"/>
        <end position="87"/>
    </location>
</feature>
<keyword evidence="3" id="KW-1185">Reference proteome</keyword>
<gene>
    <name evidence="2" type="ORF">KI810_13685</name>
</gene>
<reference evidence="2 3" key="1">
    <citation type="submission" date="2021-05" db="EMBL/GenBank/DDBJ databases">
        <title>The draft genome of Geobacter luticola JCM 17780.</title>
        <authorList>
            <person name="Xu Z."/>
            <person name="Masuda Y."/>
            <person name="Itoh H."/>
            <person name="Senoo K."/>
        </authorList>
    </citation>
    <scope>NUCLEOTIDE SEQUENCE [LARGE SCALE GENOMIC DNA]</scope>
    <source>
        <strain evidence="2 3">JCM 17780</strain>
    </source>
</reference>
<comment type="caution">
    <text evidence="2">The sequence shown here is derived from an EMBL/GenBank/DDBJ whole genome shotgun (WGS) entry which is preliminary data.</text>
</comment>
<dbReference type="EMBL" id="JAHCVK010000007">
    <property type="protein sequence ID" value="MBT0654112.1"/>
    <property type="molecule type" value="Genomic_DNA"/>
</dbReference>
<dbReference type="RefSeq" id="WP_214176119.1">
    <property type="nucleotide sequence ID" value="NZ_JAHCVK010000007.1"/>
</dbReference>
<accession>A0ABS5SFH8</accession>
<dbReference type="Proteomes" id="UP000756860">
    <property type="component" value="Unassembled WGS sequence"/>
</dbReference>
<proteinExistence type="predicted"/>
<evidence type="ECO:0000313" key="3">
    <source>
        <dbReference type="Proteomes" id="UP000756860"/>
    </source>
</evidence>
<evidence type="ECO:0000313" key="2">
    <source>
        <dbReference type="EMBL" id="MBT0654112.1"/>
    </source>
</evidence>
<evidence type="ECO:0000256" key="1">
    <source>
        <dbReference type="SAM" id="MobiDB-lite"/>
    </source>
</evidence>
<organism evidence="2 3">
    <name type="scientific">Geomobilimonas luticola</name>
    <dbReference type="NCBI Taxonomy" id="1114878"/>
    <lineage>
        <taxon>Bacteria</taxon>
        <taxon>Pseudomonadati</taxon>
        <taxon>Thermodesulfobacteriota</taxon>
        <taxon>Desulfuromonadia</taxon>
        <taxon>Geobacterales</taxon>
        <taxon>Geobacteraceae</taxon>
        <taxon>Geomobilimonas</taxon>
    </lineage>
</organism>
<sequence length="87" mass="10033">MEKEQAPQRLCSEIQLFDLCDRDVCAHKDGRYCTKGDILAKFEAIREEDDRSPEQFMADELDEVEGADDLGYDEAYGVDEYGEEDEE</sequence>
<name>A0ABS5SFH8_9BACT</name>